<dbReference type="Pfam" id="PF25023">
    <property type="entry name" value="TEN_YD-shell"/>
    <property type="match status" value="3"/>
</dbReference>
<name>A0A1N6M3T0_9VIBR</name>
<proteinExistence type="predicted"/>
<keyword evidence="1" id="KW-0677">Repeat</keyword>
<sequence>MSEQQQFYNYINQQLNSFPDLLTDYRQMTKKWYFELADKATEAMDRPSLFAMDKRLKVSGESTTVGKDDDNYKTTVQCPLSGKLEIESVFQSIYHVPLGNIQAIVKAEDGSDTRKVMLDAQGKATVAGLTPGKYYEVFIDHQPTPAEMDSLFSHYDTLSDGLSGWLNQKWQGYQPQWDSYFNSSAAQSVLSVIANFADGIWRGLKALWSGIEELYEMLKDPVKTLKDLGEGVADIINTIKETASSAPGMMEKAMLFASDEAAMYLFVRGIMTYISMVPITTILNQIANFGGQVIVDVLMGLLGGLIISFIATPATGMAYAVLRAMKTAGKQIFKAIKSLVDVVKELFTFAKKLINSASDTFKRLAINKGGQGVYRNGKLEFVADNRRTSTLHHDKDTLPDDSHAPTNESGKPTQDSKDTVCDKDPISMATGEELLSLTDGHLIGLLPFEWQRLYRTAAVETHVGLGYGWSHSLSHQLTVDGDAIIWRDGEGKLTRFPKPTEQLPAITNRMAKSAAFLGSDKQQMIIASGERFYTFKMTGDSGLLTSIKDQYDHSLSITYDRQHRPVRISTETNLRFELVYTDDLITQVDLYAYLAEQDEWQFVQTQVSYGYNAQSQLITATNASGETERYTYDTQHVIQSRELAGGAVFRWEWQGEGKDVRAVRQYSNLTQVDTRYDWDEEAGTVTLTNSDGSQQVYQHDDNARLIKEVDGSGGEYLKAYDDKGRLTKETDALGNVSESVYNDAGELVAKVEPNGLTTHFSYKNGLLAQVQQDKAVWRYRHDRWGHITEQTDPLGHTTVYDYNDHGLIEKITYPDGGIHQLTWNRNGHLVDETTPQGEVIRYRYDILGRLRLRHDSQGVTELSYDRSGRLTKQVLPGGQTRFYEYNAYNKVTKFTDEQGRATTYDYEFPLHLVTQKTNPDGSTVQYRYDNPFHFVSAIINERGEHYQIDYLPTGHVQREVTFDGRQFVYEYDAHTQLTAKTEIGSEGTELTTRYAYDAQGKLIEKTLPDESTVQYSYDLLGNLTGVDDGRWPLAYDYDVLGRLTTEHQGWATTGYRYDALGHITAQLLPDGQQLDYDFRHGRLHQVNLNGHCLTQHQYQVSGLETRRTQGALSSHFQYDETGRLTEHRVSQAQQQTLFRRYQYNRSGNLTQVEDNLRGLTQYHYDPLDRLTQVRGSLSENFAHDPAGNLIQSRQSNVAGNRLLFQGDRHYQYDEFGNLIQEARGTNQSLVTTYQYDGQHRLTKVEKPDGTIAEYQYDAFGRRTHKTVTDKTGHQTSTEFLWQGDKLLAESGERHYQTYLYEYGSFKPLALVTGEGADNATPYFYHLDQIGTPLEITDVEGRVAWSVDYHSYGNVAYQRKADIVSPLRFQGQYYDEETGLHYNRHRYYSPSTGRFITPDPIGLAGGLNNYQYVVNPTGWVDPLGLNQCEGSCAGNPLTAAEQSAAYQGSDPYFGVDKLEDISIPKGTQLAHITWKEQGGITGNYFTTPSAVEVSRAKDGLVSSRALNQGVQVYAGDGRTDYKKYVQMFEVKEDIPMGGAAFGPTKANPQFNPGRYKTHDQYFILDEHLIKLVPVKGSLEVMKDTKAPDISNKLEKLRNK</sequence>
<keyword evidence="3" id="KW-1133">Transmembrane helix</keyword>
<dbReference type="NCBIfam" id="TIGR03696">
    <property type="entry name" value="Rhs_assc_core"/>
    <property type="match status" value="1"/>
</dbReference>
<dbReference type="GO" id="GO:0016787">
    <property type="term" value="F:hydrolase activity"/>
    <property type="evidence" value="ECO:0007669"/>
    <property type="project" value="UniProtKB-KW"/>
</dbReference>
<evidence type="ECO:0000256" key="1">
    <source>
        <dbReference type="ARBA" id="ARBA00022737"/>
    </source>
</evidence>
<feature type="domain" description="Teneurin-like YD-shell" evidence="5">
    <location>
        <begin position="545"/>
        <end position="729"/>
    </location>
</feature>
<feature type="transmembrane region" description="Helical" evidence="3">
    <location>
        <begin position="295"/>
        <end position="322"/>
    </location>
</feature>
<evidence type="ECO:0000313" key="6">
    <source>
        <dbReference type="EMBL" id="SIO94092.1"/>
    </source>
</evidence>
<dbReference type="RefSeq" id="WP_074372631.1">
    <property type="nucleotide sequence ID" value="NZ_AP024907.1"/>
</dbReference>
<dbReference type="Proteomes" id="UP000184774">
    <property type="component" value="Unassembled WGS sequence"/>
</dbReference>
<feature type="transmembrane region" description="Helical" evidence="3">
    <location>
        <begin position="261"/>
        <end position="283"/>
    </location>
</feature>
<dbReference type="PANTHER" id="PTHR32305:SF15">
    <property type="entry name" value="PROTEIN RHSA-RELATED"/>
    <property type="match status" value="1"/>
</dbReference>
<evidence type="ECO:0000259" key="5">
    <source>
        <dbReference type="Pfam" id="PF25023"/>
    </source>
</evidence>
<dbReference type="InterPro" id="IPR031325">
    <property type="entry name" value="RHS_repeat"/>
</dbReference>
<protein>
    <submittedName>
        <fullName evidence="6">Putative deoxyribonuclease RhsC</fullName>
        <ecNumber evidence="6">3.1.-.-</ecNumber>
    </submittedName>
</protein>
<dbReference type="PRINTS" id="PR00394">
    <property type="entry name" value="RHSPROTEIN"/>
</dbReference>
<evidence type="ECO:0000256" key="2">
    <source>
        <dbReference type="SAM" id="MobiDB-lite"/>
    </source>
</evidence>
<keyword evidence="3" id="KW-0472">Membrane</keyword>
<accession>A0A1N6M3T0</accession>
<feature type="domain" description="Teneurin-like YD-shell" evidence="5">
    <location>
        <begin position="1073"/>
        <end position="1398"/>
    </location>
</feature>
<dbReference type="Pfam" id="PF20148">
    <property type="entry name" value="DUF6531"/>
    <property type="match status" value="1"/>
</dbReference>
<dbReference type="InterPro" id="IPR022385">
    <property type="entry name" value="Rhs_assc_core"/>
</dbReference>
<feature type="compositionally biased region" description="Polar residues" evidence="2">
    <location>
        <begin position="404"/>
        <end position="413"/>
    </location>
</feature>
<dbReference type="EC" id="3.1.-.-" evidence="6"/>
<feature type="domain" description="Teneurin-like YD-shell" evidence="5">
    <location>
        <begin position="738"/>
        <end position="906"/>
    </location>
</feature>
<dbReference type="NCBIfam" id="TIGR01643">
    <property type="entry name" value="YD_repeat_2x"/>
    <property type="match status" value="8"/>
</dbReference>
<dbReference type="Gene3D" id="2.180.10.10">
    <property type="entry name" value="RHS repeat-associated core"/>
    <property type="match status" value="4"/>
</dbReference>
<evidence type="ECO:0000259" key="4">
    <source>
        <dbReference type="Pfam" id="PF20148"/>
    </source>
</evidence>
<feature type="domain" description="DUF6531" evidence="4">
    <location>
        <begin position="424"/>
        <end position="496"/>
    </location>
</feature>
<keyword evidence="6" id="KW-0378">Hydrolase</keyword>
<dbReference type="InterPro" id="IPR006530">
    <property type="entry name" value="YD"/>
</dbReference>
<dbReference type="EMBL" id="FSSB01000010">
    <property type="protein sequence ID" value="SIO94092.1"/>
    <property type="molecule type" value="Genomic_DNA"/>
</dbReference>
<dbReference type="SUPFAM" id="SSF50993">
    <property type="entry name" value="Peptidase/esterase 'gauge' domain"/>
    <property type="match status" value="1"/>
</dbReference>
<evidence type="ECO:0000256" key="3">
    <source>
        <dbReference type="SAM" id="Phobius"/>
    </source>
</evidence>
<feature type="compositionally biased region" description="Basic and acidic residues" evidence="2">
    <location>
        <begin position="414"/>
        <end position="423"/>
    </location>
</feature>
<organism evidence="6 7">
    <name type="scientific">Vibrio spartinae</name>
    <dbReference type="NCBI Taxonomy" id="1918945"/>
    <lineage>
        <taxon>Bacteria</taxon>
        <taxon>Pseudomonadati</taxon>
        <taxon>Pseudomonadota</taxon>
        <taxon>Gammaproteobacteria</taxon>
        <taxon>Vibrionales</taxon>
        <taxon>Vibrionaceae</taxon>
        <taxon>Vibrio</taxon>
    </lineage>
</organism>
<dbReference type="InterPro" id="IPR045351">
    <property type="entry name" value="DUF6531"/>
</dbReference>
<dbReference type="PANTHER" id="PTHR32305">
    <property type="match status" value="1"/>
</dbReference>
<keyword evidence="3" id="KW-0812">Transmembrane</keyword>
<dbReference type="Pfam" id="PF05593">
    <property type="entry name" value="RHS_repeat"/>
    <property type="match status" value="1"/>
</dbReference>
<evidence type="ECO:0000313" key="7">
    <source>
        <dbReference type="Proteomes" id="UP000184774"/>
    </source>
</evidence>
<dbReference type="InterPro" id="IPR050708">
    <property type="entry name" value="T6SS_VgrG/RHS"/>
</dbReference>
<dbReference type="OrthoDB" id="9816400at2"/>
<gene>
    <name evidence="6" type="primary">rhsC_4</name>
    <name evidence="6" type="ORF">VSP9026_01775</name>
</gene>
<reference evidence="6 7" key="1">
    <citation type="submission" date="2016-12" db="EMBL/GenBank/DDBJ databases">
        <authorList>
            <person name="Song W.-J."/>
            <person name="Kurnit D.M."/>
        </authorList>
    </citation>
    <scope>NUCLEOTIDE SEQUENCE [LARGE SCALE GENOMIC DNA]</scope>
    <source>
        <strain evidence="6 7">CECT 9026</strain>
    </source>
</reference>
<feature type="compositionally biased region" description="Basic and acidic residues" evidence="2">
    <location>
        <begin position="390"/>
        <end position="403"/>
    </location>
</feature>
<dbReference type="InterPro" id="IPR056823">
    <property type="entry name" value="TEN-like_YD-shell"/>
</dbReference>
<feature type="region of interest" description="Disordered" evidence="2">
    <location>
        <begin position="390"/>
        <end position="423"/>
    </location>
</feature>